<keyword evidence="1" id="KW-0687">Ribonucleoprotein</keyword>
<evidence type="ECO:0000313" key="1">
    <source>
        <dbReference type="EMBL" id="ETJ34993.1"/>
    </source>
</evidence>
<dbReference type="GO" id="GO:0005840">
    <property type="term" value="C:ribosome"/>
    <property type="evidence" value="ECO:0007669"/>
    <property type="project" value="UniProtKB-KW"/>
</dbReference>
<sequence length="53" mass="6066">LGEGSVSSKEMHGGGWANNWKQYYKPVKITDKIVIKPIWEQYEESEKSQVKGP</sequence>
<dbReference type="GO" id="GO:0032259">
    <property type="term" value="P:methylation"/>
    <property type="evidence" value="ECO:0007669"/>
    <property type="project" value="UniProtKB-KW"/>
</dbReference>
<comment type="caution">
    <text evidence="1">The sequence shown here is derived from an EMBL/GenBank/DDBJ whole genome shotgun (WGS) entry which is preliminary data.</text>
</comment>
<organism evidence="1">
    <name type="scientific">human gut metagenome</name>
    <dbReference type="NCBI Taxonomy" id="408170"/>
    <lineage>
        <taxon>unclassified sequences</taxon>
        <taxon>metagenomes</taxon>
        <taxon>organismal metagenomes</taxon>
    </lineage>
</organism>
<dbReference type="EMBL" id="AZMM01010597">
    <property type="protein sequence ID" value="ETJ34993.1"/>
    <property type="molecule type" value="Genomic_DNA"/>
</dbReference>
<keyword evidence="1" id="KW-0489">Methyltransferase</keyword>
<accession>W1XXC3</accession>
<keyword evidence="1" id="KW-0689">Ribosomal protein</keyword>
<proteinExistence type="predicted"/>
<protein>
    <submittedName>
        <fullName evidence="1">Ribosomal protein L11 methyltransferase</fullName>
    </submittedName>
</protein>
<keyword evidence="1" id="KW-0808">Transferase</keyword>
<reference evidence="1" key="1">
    <citation type="submission" date="2013-12" db="EMBL/GenBank/DDBJ databases">
        <title>A Varibaculum cambriense genome reconstructed from a premature infant gut community with otherwise low bacterial novelty that shifts toward anaerobic metabolism during the third week of life.</title>
        <authorList>
            <person name="Brown C.T."/>
            <person name="Sharon I."/>
            <person name="Thomas B.C."/>
            <person name="Castelle C.J."/>
            <person name="Morowitz M.J."/>
            <person name="Banfield J.F."/>
        </authorList>
    </citation>
    <scope>NUCLEOTIDE SEQUENCE</scope>
</reference>
<gene>
    <name evidence="1" type="ORF">Q604_UNBC10597G0001</name>
</gene>
<dbReference type="Pfam" id="PF06325">
    <property type="entry name" value="PrmA"/>
    <property type="match status" value="1"/>
</dbReference>
<feature type="non-terminal residue" evidence="1">
    <location>
        <position position="1"/>
    </location>
</feature>
<dbReference type="Gene3D" id="6.10.250.830">
    <property type="match status" value="1"/>
</dbReference>
<dbReference type="GO" id="GO:0008168">
    <property type="term" value="F:methyltransferase activity"/>
    <property type="evidence" value="ECO:0007669"/>
    <property type="project" value="UniProtKB-KW"/>
</dbReference>
<name>W1XXC3_9ZZZZ</name>
<dbReference type="AlphaFoldDB" id="W1XXC3"/>